<evidence type="ECO:0000256" key="6">
    <source>
        <dbReference type="ARBA" id="ARBA00022719"/>
    </source>
</evidence>
<dbReference type="SMART" id="SM00849">
    <property type="entry name" value="Lactamase_B"/>
    <property type="match status" value="1"/>
</dbReference>
<comment type="catalytic activity">
    <reaction evidence="15">
        <text>S-sulfanylglutathione + O2 + H2O = sulfite + glutathione + 2 H(+)</text>
        <dbReference type="Rhea" id="RHEA:12981"/>
        <dbReference type="ChEBI" id="CHEBI:15377"/>
        <dbReference type="ChEBI" id="CHEBI:15378"/>
        <dbReference type="ChEBI" id="CHEBI:15379"/>
        <dbReference type="ChEBI" id="CHEBI:17359"/>
        <dbReference type="ChEBI" id="CHEBI:57925"/>
        <dbReference type="ChEBI" id="CHEBI:58905"/>
        <dbReference type="EC" id="1.13.11.18"/>
    </reaction>
</comment>
<keyword evidence="8" id="KW-0274">FAD</keyword>
<evidence type="ECO:0000256" key="4">
    <source>
        <dbReference type="ARBA" id="ARBA00006759"/>
    </source>
</evidence>
<dbReference type="Gene3D" id="3.50.50.60">
    <property type="entry name" value="FAD/NAD(P)-binding domain"/>
    <property type="match status" value="2"/>
</dbReference>
<dbReference type="CDD" id="cd07724">
    <property type="entry name" value="POD-like_MBL-fold"/>
    <property type="match status" value="1"/>
</dbReference>
<dbReference type="GO" id="GO:0006749">
    <property type="term" value="P:glutathione metabolic process"/>
    <property type="evidence" value="ECO:0007669"/>
    <property type="project" value="InterPro"/>
</dbReference>
<feature type="compositionally biased region" description="Basic and acidic residues" evidence="20">
    <location>
        <begin position="1"/>
        <end position="15"/>
    </location>
</feature>
<keyword evidence="23" id="KW-1185">Reference proteome</keyword>
<dbReference type="SUPFAM" id="SSF51905">
    <property type="entry name" value="FAD/NAD(P)-binding domain"/>
    <property type="match status" value="2"/>
</dbReference>
<dbReference type="Proteomes" id="UP000601435">
    <property type="component" value="Unassembled WGS sequence"/>
</dbReference>
<keyword evidence="7" id="KW-0479">Metal-binding</keyword>
<keyword evidence="14" id="KW-0496">Mitochondrion</keyword>
<evidence type="ECO:0000256" key="16">
    <source>
        <dbReference type="ARBA" id="ARBA00060891"/>
    </source>
</evidence>
<dbReference type="InterPro" id="IPR036188">
    <property type="entry name" value="FAD/NAD-bd_sf"/>
</dbReference>
<dbReference type="GO" id="GO:0070221">
    <property type="term" value="P:sulfide oxidation, using sulfide:quinone oxidoreductase"/>
    <property type="evidence" value="ECO:0007669"/>
    <property type="project" value="TreeGrafter"/>
</dbReference>
<evidence type="ECO:0000313" key="22">
    <source>
        <dbReference type="EMBL" id="CAE7865553.1"/>
    </source>
</evidence>
<feature type="region of interest" description="Disordered" evidence="20">
    <location>
        <begin position="1"/>
        <end position="72"/>
    </location>
</feature>
<dbReference type="Pfam" id="PF23627">
    <property type="entry name" value="LisH_WDR26"/>
    <property type="match status" value="1"/>
</dbReference>
<evidence type="ECO:0000256" key="13">
    <source>
        <dbReference type="ARBA" id="ARBA00023004"/>
    </source>
</evidence>
<dbReference type="EC" id="1.13.11.18" evidence="17"/>
<keyword evidence="12" id="KW-0560">Oxidoreductase</keyword>
<feature type="compositionally biased region" description="Basic and acidic residues" evidence="20">
    <location>
        <begin position="63"/>
        <end position="72"/>
    </location>
</feature>
<accession>A0A813AHA6</accession>
<evidence type="ECO:0000256" key="3">
    <source>
        <dbReference type="ARBA" id="ARBA00004173"/>
    </source>
</evidence>
<dbReference type="OrthoDB" id="5376590at2759"/>
<protein>
    <recommendedName>
        <fullName evidence="18">Sulfide:quinone oxidoreductase, mitochondrial</fullName>
        <ecNumber evidence="17">1.13.11.18</ecNumber>
    </recommendedName>
    <alternativeName>
        <fullName evidence="19">Sulfur dioxygenase ETHE1</fullName>
    </alternativeName>
</protein>
<dbReference type="Pfam" id="PF00753">
    <property type="entry name" value="Lactamase_B"/>
    <property type="match status" value="1"/>
</dbReference>
<dbReference type="InterPro" id="IPR029021">
    <property type="entry name" value="Prot-tyrosine_phosphatase-like"/>
</dbReference>
<dbReference type="GO" id="GO:0070224">
    <property type="term" value="F:sulfide:quinone oxidoreductase activity"/>
    <property type="evidence" value="ECO:0007669"/>
    <property type="project" value="TreeGrafter"/>
</dbReference>
<evidence type="ECO:0000256" key="7">
    <source>
        <dbReference type="ARBA" id="ARBA00022723"/>
    </source>
</evidence>
<evidence type="ECO:0000256" key="15">
    <source>
        <dbReference type="ARBA" id="ARBA00050990"/>
    </source>
</evidence>
<evidence type="ECO:0000256" key="20">
    <source>
        <dbReference type="SAM" id="MobiDB-lite"/>
    </source>
</evidence>
<evidence type="ECO:0000256" key="18">
    <source>
        <dbReference type="ARBA" id="ARBA00070160"/>
    </source>
</evidence>
<reference evidence="22" key="1">
    <citation type="submission" date="2021-02" db="EMBL/GenBank/DDBJ databases">
        <authorList>
            <person name="Dougan E. K."/>
            <person name="Rhodes N."/>
            <person name="Thang M."/>
            <person name="Chan C."/>
        </authorList>
    </citation>
    <scope>NUCLEOTIDE SEQUENCE</scope>
</reference>
<evidence type="ECO:0000256" key="5">
    <source>
        <dbReference type="ARBA" id="ARBA00022630"/>
    </source>
</evidence>
<dbReference type="GO" id="GO:0046872">
    <property type="term" value="F:metal ion binding"/>
    <property type="evidence" value="ECO:0007669"/>
    <property type="project" value="UniProtKB-KW"/>
</dbReference>
<evidence type="ECO:0000256" key="8">
    <source>
        <dbReference type="ARBA" id="ARBA00022827"/>
    </source>
</evidence>
<dbReference type="InterPro" id="IPR001279">
    <property type="entry name" value="Metallo-B-lactamas"/>
</dbReference>
<comment type="subcellular location">
    <subcellularLocation>
        <location evidence="3">Mitochondrion</location>
    </subcellularLocation>
</comment>
<evidence type="ECO:0000256" key="1">
    <source>
        <dbReference type="ARBA" id="ARBA00001954"/>
    </source>
</evidence>
<evidence type="ECO:0000256" key="14">
    <source>
        <dbReference type="ARBA" id="ARBA00023128"/>
    </source>
</evidence>
<evidence type="ECO:0000256" key="2">
    <source>
        <dbReference type="ARBA" id="ARBA00001974"/>
    </source>
</evidence>
<comment type="cofactor">
    <cofactor evidence="2">
        <name>FAD</name>
        <dbReference type="ChEBI" id="CHEBI:57692"/>
    </cofactor>
</comment>
<evidence type="ECO:0000256" key="9">
    <source>
        <dbReference type="ARBA" id="ARBA00022946"/>
    </source>
</evidence>
<keyword evidence="11" id="KW-0007">Acetylation</keyword>
<feature type="domain" description="Metallo-beta-lactamase" evidence="21">
    <location>
        <begin position="1001"/>
        <end position="1165"/>
    </location>
</feature>
<dbReference type="GO" id="GO:0071949">
    <property type="term" value="F:FAD binding"/>
    <property type="evidence" value="ECO:0007669"/>
    <property type="project" value="TreeGrafter"/>
</dbReference>
<comment type="caution">
    <text evidence="22">The sequence shown here is derived from an EMBL/GenBank/DDBJ whole genome shotgun (WGS) entry which is preliminary data.</text>
</comment>
<name>A0A813AHA6_9DINO</name>
<dbReference type="PANTHER" id="PTHR10632">
    <property type="entry name" value="SULFIDE:QUINONE OXIDOREDUCTASE"/>
    <property type="match status" value="1"/>
</dbReference>
<keyword evidence="13" id="KW-0408">Iron</keyword>
<evidence type="ECO:0000256" key="11">
    <source>
        <dbReference type="ARBA" id="ARBA00022990"/>
    </source>
</evidence>
<dbReference type="PROSITE" id="PS50896">
    <property type="entry name" value="LISH"/>
    <property type="match status" value="1"/>
</dbReference>
<comment type="similarity">
    <text evidence="16">Belongs to the SQRD family.</text>
</comment>
<keyword evidence="6" id="KW-0874">Quinone</keyword>
<dbReference type="Gene3D" id="3.60.15.10">
    <property type="entry name" value="Ribonuclease Z/Hydroxyacylglutathione hydrolase-like"/>
    <property type="match status" value="1"/>
</dbReference>
<dbReference type="GO" id="GO:0050313">
    <property type="term" value="F:sulfur dioxygenase activity"/>
    <property type="evidence" value="ECO:0007669"/>
    <property type="project" value="UniProtKB-EC"/>
</dbReference>
<sequence length="1219" mass="132726">MVATKRGSEPPRRSEAAASSVKRPRGSGGAEACDLRLDDPSHEKELPSSSSTALGSSASSTSQEEKEPTFDGLRRTDLIRLIGQALGDLGLEVTRAALETESGIAGEASIVTDLRRSAIAGNWDEALGVVRRLAEEPPSTVGEAAAALRVSLLEQKCLDLHRSGEVEAAKEVFAEIAGTDGAEDLSQQLDLSPQELADSSPSRGDVADRLVELLPPDLALPPRRLCALLWQAVRYQQLHCLYTDLDPNLMYQQLHCLSTDMDPTLLSSGPNLLKDYRYTAPALPIHCVARLNHHRDEVWFAVVTDDGCGYDCDNFHSFFIGNACSGASKISKRGHEAERCGEGHAGLDFTATGPQSRAGATRNEIPDCHNWWRFLRRFRGFTALQKAAEEHLGSGEHSGIAVIEPRDQHLYMPYWTMVGGLGLDVQNSARPMEQVMPHHVQWIKEKCLTFQPEQNKLTLASGQQIEYDILVVAAGLQQNFGAVTGLPETMGKNGVASIYSFDYSPSVWANIQNMQKGKAIFTNPGTAVNCGGAPQKICYLAEAAWRQRGVRDNIEIEFCTATPGIFACPEYRVALEKVMKSKNITPHVKTNLVEVDGERKIATFEKEGGELLTKEFDFLHVTPPMSSPDFIRNSPLANAAGFVDVDKETCQHNKFSNVFSLGDCSSLPTSKTYSAISSQAPVVTYNVQALLSGREATSTDDGYTACPVLLGDSKLLLAEFNGYTMEATPTFVPLDQTKPNTLFYWLKRYVFEHVYWHSMPLGRWYGKYMWFEPSVKHKAKAAKPIAFKAAPPSETAALKASVPIAGAGEAATQGAAAMTDSLKPELFGVSTPNIPGDVSLSGNLDVAIINQLAPRYKGWLYLNPAENKHFHKKEIEAAGCQVEVAPIPNPSSQKATAEHAASVLAAMDRLPRPLMVQCTSGNRAGAALLLAQAKALGHNRASASLLAEDLDLKFWTKCSECGPIKDWVLDQLPAPNEEGQHTTAPTKSAVIEQLFDHKGSSTFSYLVGCAHSQEAVLIDPVLGMETRDLGLAEELGFKVKYVVNTHCHADHITSGGAIKKLHPEVKTMISEASGAAADIKLKDGDKIEFGEYALEALATPGHTDGCMCFVLLGPDAPKAVFTGDTLLIRGCGRTDFQQGDAARLYDMVHQKIFTLPEDTKIYPGHDYKGRNVSTVAEEKKFNPRLTQNKEEFIKTMKDLNLPYPKMMDEAVPANLVCGA</sequence>
<dbReference type="EMBL" id="CAJNJA010058785">
    <property type="protein sequence ID" value="CAE7865553.1"/>
    <property type="molecule type" value="Genomic_DNA"/>
</dbReference>
<comment type="similarity">
    <text evidence="4">Belongs to the metallo-beta-lactamase superfamily. Glyoxalase II family.</text>
</comment>
<proteinExistence type="inferred from homology"/>
<dbReference type="InterPro" id="IPR015904">
    <property type="entry name" value="Sulphide_quinone_reductase"/>
</dbReference>
<feature type="compositionally biased region" description="Low complexity" evidence="20">
    <location>
        <begin position="48"/>
        <end position="62"/>
    </location>
</feature>
<dbReference type="PANTHER" id="PTHR10632:SF2">
    <property type="entry name" value="SULFIDE:QUINONE OXIDOREDUCTASE, MITOCHONDRIAL"/>
    <property type="match status" value="1"/>
</dbReference>
<evidence type="ECO:0000256" key="10">
    <source>
        <dbReference type="ARBA" id="ARBA00022964"/>
    </source>
</evidence>
<dbReference type="InterPro" id="IPR036866">
    <property type="entry name" value="RibonucZ/Hydroxyglut_hydro"/>
</dbReference>
<evidence type="ECO:0000256" key="17">
    <source>
        <dbReference type="ARBA" id="ARBA00066686"/>
    </source>
</evidence>
<evidence type="ECO:0000256" key="19">
    <source>
        <dbReference type="ARBA" id="ARBA00077964"/>
    </source>
</evidence>
<keyword evidence="5" id="KW-0285">Flavoprotein</keyword>
<evidence type="ECO:0000313" key="23">
    <source>
        <dbReference type="Proteomes" id="UP000601435"/>
    </source>
</evidence>
<dbReference type="InterPro" id="IPR044528">
    <property type="entry name" value="POD-like_MBL-fold"/>
</dbReference>
<gene>
    <name evidence="22" type="primary">sqor</name>
    <name evidence="22" type="ORF">SNEC2469_LOCUS27687</name>
</gene>
<dbReference type="FunFam" id="3.60.15.10:FF:000013">
    <property type="entry name" value="Persulfide dioxygenase ETHE1, mitochondrial"/>
    <property type="match status" value="1"/>
</dbReference>
<comment type="cofactor">
    <cofactor evidence="1">
        <name>Fe(2+)</name>
        <dbReference type="ChEBI" id="CHEBI:29033"/>
    </cofactor>
</comment>
<evidence type="ECO:0000259" key="21">
    <source>
        <dbReference type="SMART" id="SM00849"/>
    </source>
</evidence>
<evidence type="ECO:0000256" key="12">
    <source>
        <dbReference type="ARBA" id="ARBA00023002"/>
    </source>
</evidence>
<dbReference type="GO" id="GO:0005739">
    <property type="term" value="C:mitochondrion"/>
    <property type="evidence" value="ECO:0007669"/>
    <property type="project" value="UniProtKB-SubCell"/>
</dbReference>
<dbReference type="SUPFAM" id="SSF56281">
    <property type="entry name" value="Metallo-hydrolase/oxidoreductase"/>
    <property type="match status" value="1"/>
</dbReference>
<dbReference type="InterPro" id="IPR006594">
    <property type="entry name" value="LisH"/>
</dbReference>
<dbReference type="Gene3D" id="3.90.190.10">
    <property type="entry name" value="Protein tyrosine phosphatase superfamily"/>
    <property type="match status" value="1"/>
</dbReference>
<dbReference type="AlphaFoldDB" id="A0A813AHA6"/>
<organism evidence="22 23">
    <name type="scientific">Symbiodinium necroappetens</name>
    <dbReference type="NCBI Taxonomy" id="1628268"/>
    <lineage>
        <taxon>Eukaryota</taxon>
        <taxon>Sar</taxon>
        <taxon>Alveolata</taxon>
        <taxon>Dinophyceae</taxon>
        <taxon>Suessiales</taxon>
        <taxon>Symbiodiniaceae</taxon>
        <taxon>Symbiodinium</taxon>
    </lineage>
</organism>
<keyword evidence="10" id="KW-0223">Dioxygenase</keyword>
<dbReference type="GO" id="GO:0048038">
    <property type="term" value="F:quinone binding"/>
    <property type="evidence" value="ECO:0007669"/>
    <property type="project" value="UniProtKB-KW"/>
</dbReference>
<dbReference type="FunFam" id="3.50.50.60:FF:000034">
    <property type="entry name" value="sulfide:quinone oxidoreductase, mitochondrial"/>
    <property type="match status" value="1"/>
</dbReference>
<keyword evidence="9" id="KW-0809">Transit peptide</keyword>
<feature type="compositionally biased region" description="Basic and acidic residues" evidence="20">
    <location>
        <begin position="33"/>
        <end position="46"/>
    </location>
</feature>